<dbReference type="EMBL" id="JAZGQK010000027">
    <property type="protein sequence ID" value="MEE6262426.1"/>
    <property type="molecule type" value="Genomic_DNA"/>
</dbReference>
<dbReference type="InterPro" id="IPR040449">
    <property type="entry name" value="Peptidase_S66_N"/>
</dbReference>
<dbReference type="SUPFAM" id="SSF141986">
    <property type="entry name" value="LD-carboxypeptidase A C-terminal domain-like"/>
    <property type="match status" value="1"/>
</dbReference>
<dbReference type="InterPro" id="IPR027461">
    <property type="entry name" value="Carboxypeptidase_A_C_sf"/>
</dbReference>
<dbReference type="PANTHER" id="PTHR30237">
    <property type="entry name" value="MURAMOYLTETRAPEPTIDE CARBOXYPEPTIDASE"/>
    <property type="match status" value="1"/>
</dbReference>
<feature type="domain" description="LD-carboxypeptidase C-terminal" evidence="4">
    <location>
        <begin position="208"/>
        <end position="328"/>
    </location>
</feature>
<keyword evidence="6" id="KW-1185">Reference proteome</keyword>
<dbReference type="Pfam" id="PF02016">
    <property type="entry name" value="Peptidase_S66"/>
    <property type="match status" value="1"/>
</dbReference>
<dbReference type="Pfam" id="PF17676">
    <property type="entry name" value="Peptidase_S66C"/>
    <property type="match status" value="1"/>
</dbReference>
<evidence type="ECO:0000259" key="3">
    <source>
        <dbReference type="Pfam" id="PF02016"/>
    </source>
</evidence>
<dbReference type="SUPFAM" id="SSF52317">
    <property type="entry name" value="Class I glutamine amidotransferase-like"/>
    <property type="match status" value="1"/>
</dbReference>
<keyword evidence="2" id="KW-0378">Hydrolase</keyword>
<dbReference type="PIRSF" id="PIRSF028757">
    <property type="entry name" value="LD-carboxypeptidase"/>
    <property type="match status" value="1"/>
</dbReference>
<evidence type="ECO:0000313" key="5">
    <source>
        <dbReference type="EMBL" id="MEE6262426.1"/>
    </source>
</evidence>
<dbReference type="Gene3D" id="3.50.30.60">
    <property type="entry name" value="LD-carboxypeptidase A C-terminal domain-like"/>
    <property type="match status" value="1"/>
</dbReference>
<dbReference type="RefSeq" id="WP_331217356.1">
    <property type="nucleotide sequence ID" value="NZ_JAZGQK010000027.1"/>
</dbReference>
<dbReference type="CDD" id="cd07062">
    <property type="entry name" value="Peptidase_S66_mccF_like"/>
    <property type="match status" value="1"/>
</dbReference>
<reference evidence="5 6" key="1">
    <citation type="submission" date="2024-01" db="EMBL/GenBank/DDBJ databases">
        <title>Genome insights into Plantactinospora sonchi sp. nov.</title>
        <authorList>
            <person name="Wang L."/>
        </authorList>
    </citation>
    <scope>NUCLEOTIDE SEQUENCE [LARGE SCALE GENOMIC DNA]</scope>
    <source>
        <strain evidence="5 6">NEAU-QY2</strain>
    </source>
</reference>
<name>A0ABU7S110_9ACTN</name>
<evidence type="ECO:0000256" key="1">
    <source>
        <dbReference type="ARBA" id="ARBA00010233"/>
    </source>
</evidence>
<comment type="caution">
    <text evidence="5">The sequence shown here is derived from an EMBL/GenBank/DDBJ whole genome shotgun (WGS) entry which is preliminary data.</text>
</comment>
<dbReference type="InterPro" id="IPR003507">
    <property type="entry name" value="S66_fam"/>
</dbReference>
<evidence type="ECO:0000259" key="4">
    <source>
        <dbReference type="Pfam" id="PF17676"/>
    </source>
</evidence>
<dbReference type="InterPro" id="IPR027478">
    <property type="entry name" value="LdcA_N"/>
</dbReference>
<accession>A0ABU7S110</accession>
<evidence type="ECO:0000256" key="2">
    <source>
        <dbReference type="ARBA" id="ARBA00022801"/>
    </source>
</evidence>
<dbReference type="Proteomes" id="UP001332243">
    <property type="component" value="Unassembled WGS sequence"/>
</dbReference>
<evidence type="ECO:0000313" key="6">
    <source>
        <dbReference type="Proteomes" id="UP001332243"/>
    </source>
</evidence>
<dbReference type="Gene3D" id="3.40.50.10740">
    <property type="entry name" value="Class I glutamine amidotransferase-like"/>
    <property type="match status" value="1"/>
</dbReference>
<proteinExistence type="inferred from homology"/>
<gene>
    <name evidence="5" type="ORF">V1633_28475</name>
</gene>
<dbReference type="InterPro" id="IPR040921">
    <property type="entry name" value="Peptidase_S66C"/>
</dbReference>
<feature type="domain" description="LD-carboxypeptidase N-terminal" evidence="3">
    <location>
        <begin position="15"/>
        <end position="134"/>
    </location>
</feature>
<sequence>MVIHYPQPLRPGDRVGVTSPSSGVGEKLRQRLAVAVGTVESRGYQVVMGECMDGSRHVSAPAAERAVELTAMLTDPTVKAIVPPWGGETAIDLLPLLDWDRIRAAEPTWLVGFSDMSTILTPLTLLTGTATLHGNNLMDTPYRAPEGLLSWLDIVTMPTGSEFVQTPPGRYRANGFVDYQDFPEVSEFTLDGVGAWRRLDDNGDVEVQGRLIGGCIETLCNLMGTPFGDVSTFARDHAPEGLIVYVEASGDDAYTICRNLHGMRLAGFFDAANAVLVGRTSAPDAATLSQHEAVLDALGPLGVPIIADVECGHVPPYLPLVNGALARVVRTSTRQELVQTLA</sequence>
<comment type="similarity">
    <text evidence="1">Belongs to the peptidase S66 family.</text>
</comment>
<organism evidence="5 6">
    <name type="scientific">Plantactinospora sonchi</name>
    <dbReference type="NCBI Taxonomy" id="1544735"/>
    <lineage>
        <taxon>Bacteria</taxon>
        <taxon>Bacillati</taxon>
        <taxon>Actinomycetota</taxon>
        <taxon>Actinomycetes</taxon>
        <taxon>Micromonosporales</taxon>
        <taxon>Micromonosporaceae</taxon>
        <taxon>Plantactinospora</taxon>
    </lineage>
</organism>
<dbReference type="PANTHER" id="PTHR30237:SF5">
    <property type="entry name" value="CARBOXYPEPTIDASE VC_A0337-RELATED"/>
    <property type="match status" value="1"/>
</dbReference>
<protein>
    <submittedName>
        <fullName evidence="5">S66 peptidase family protein</fullName>
    </submittedName>
</protein>
<dbReference type="InterPro" id="IPR029062">
    <property type="entry name" value="Class_I_gatase-like"/>
</dbReference>